<keyword evidence="2" id="KW-1133">Transmembrane helix</keyword>
<dbReference type="EMBL" id="BAWF01000125">
    <property type="protein sequence ID" value="GAF51518.1"/>
    <property type="molecule type" value="Genomic_DNA"/>
</dbReference>
<evidence type="ECO:0000313" key="3">
    <source>
        <dbReference type="EMBL" id="GAF51518.1"/>
    </source>
</evidence>
<comment type="caution">
    <text evidence="3">The sequence shown here is derived from an EMBL/GenBank/DDBJ whole genome shotgun (WGS) entry which is preliminary data.</text>
</comment>
<proteinExistence type="predicted"/>
<name>X0Q5B7_RHOWR</name>
<dbReference type="AlphaFoldDB" id="X0Q5B7"/>
<evidence type="ECO:0000256" key="1">
    <source>
        <dbReference type="SAM" id="MobiDB-lite"/>
    </source>
</evidence>
<reference evidence="3 4" key="1">
    <citation type="submission" date="2014-02" db="EMBL/GenBank/DDBJ databases">
        <title>Whole genome shotgun sequence of Rhodococcus wratislaviensis NBRC 100605.</title>
        <authorList>
            <person name="Hosoyama A."/>
            <person name="Tsuchikane K."/>
            <person name="Yoshida I."/>
            <person name="Ohji S."/>
            <person name="Ichikawa N."/>
            <person name="Yamazoe A."/>
            <person name="Fujita N."/>
        </authorList>
    </citation>
    <scope>NUCLEOTIDE SEQUENCE [LARGE SCALE GENOMIC DNA]</scope>
    <source>
        <strain evidence="3 4">NBRC 100605</strain>
    </source>
</reference>
<feature type="transmembrane region" description="Helical" evidence="2">
    <location>
        <begin position="43"/>
        <end position="71"/>
    </location>
</feature>
<evidence type="ECO:0000256" key="2">
    <source>
        <dbReference type="SAM" id="Phobius"/>
    </source>
</evidence>
<keyword evidence="2" id="KW-0472">Membrane</keyword>
<accession>X0Q5B7</accession>
<gene>
    <name evidence="3" type="ORF">RW1_125_00020</name>
</gene>
<keyword evidence="2" id="KW-0812">Transmembrane</keyword>
<keyword evidence="4" id="KW-1185">Reference proteome</keyword>
<protein>
    <submittedName>
        <fullName evidence="3">Uncharacterized protein</fullName>
    </submittedName>
</protein>
<feature type="compositionally biased region" description="Basic and acidic residues" evidence="1">
    <location>
        <begin position="164"/>
        <end position="176"/>
    </location>
</feature>
<dbReference type="Proteomes" id="UP000019491">
    <property type="component" value="Unassembled WGS sequence"/>
</dbReference>
<feature type="region of interest" description="Disordered" evidence="1">
    <location>
        <begin position="156"/>
        <end position="176"/>
    </location>
</feature>
<organism evidence="3 4">
    <name type="scientific">Rhodococcus wratislaviensis NBRC 100605</name>
    <dbReference type="NCBI Taxonomy" id="1219028"/>
    <lineage>
        <taxon>Bacteria</taxon>
        <taxon>Bacillati</taxon>
        <taxon>Actinomycetota</taxon>
        <taxon>Actinomycetes</taxon>
        <taxon>Mycobacteriales</taxon>
        <taxon>Nocardiaceae</taxon>
        <taxon>Rhodococcus</taxon>
    </lineage>
</organism>
<sequence length="188" mass="19797">MVVTVVVIGAIYRGREGVPVRFRRRSGLRTPYRVSGCGAAPELLAVIVALTTAVCIVPGFYLLVCAVILVARCRLDQPTTTGGGLVKSGLSASCYSGRLECSSFPLLPRPGPKVGSGGAPISSMRCISSCGLGGLLSMDAKCFTVVGRRLRFRASETPAPSMGRSERGGEANPNRFDEECSHELMMGV</sequence>
<evidence type="ECO:0000313" key="4">
    <source>
        <dbReference type="Proteomes" id="UP000019491"/>
    </source>
</evidence>